<dbReference type="EMBL" id="BQKE01000001">
    <property type="protein sequence ID" value="GJM61576.1"/>
    <property type="molecule type" value="Genomic_DNA"/>
</dbReference>
<organism evidence="5 6">
    <name type="scientific">Persicobacter diffluens</name>
    <dbReference type="NCBI Taxonomy" id="981"/>
    <lineage>
        <taxon>Bacteria</taxon>
        <taxon>Pseudomonadati</taxon>
        <taxon>Bacteroidota</taxon>
        <taxon>Cytophagia</taxon>
        <taxon>Cytophagales</taxon>
        <taxon>Persicobacteraceae</taxon>
        <taxon>Persicobacter</taxon>
    </lineage>
</organism>
<protein>
    <submittedName>
        <fullName evidence="5">ABC transporter</fullName>
    </submittedName>
</protein>
<sequence>MISVKGLSQQFGQQVVLDQLDLEVEAGQIFGLLGKNGAGKSTLINLILDLIQRQEGEVNVFGKDVRAFVAADKRRWGVVGQDLGLIEEFTAREFLEFVAKIYSMDGPTQKERINDLIAYFFEDENPLKKSISSYSTGMRKKVAFCAAVLNTPDLLILDEPFSGLDILAAEKMIRFIKKYGTAQRAVLVSSHDLSYLEKLVSHIGLLDNGQMTFSGTFDEFTANFKGQLDEALLSKLETEMASTNLSWI</sequence>
<reference evidence="5 6" key="1">
    <citation type="submission" date="2021-12" db="EMBL/GenBank/DDBJ databases">
        <title>Genome sequencing of bacteria with rrn-lacking chromosome and rrn-plasmid.</title>
        <authorList>
            <person name="Anda M."/>
            <person name="Iwasaki W."/>
        </authorList>
    </citation>
    <scope>NUCLEOTIDE SEQUENCE [LARGE SCALE GENOMIC DNA]</scope>
    <source>
        <strain evidence="5 6">NBRC 15940</strain>
    </source>
</reference>
<proteinExistence type="predicted"/>
<dbReference type="Proteomes" id="UP001310022">
    <property type="component" value="Unassembled WGS sequence"/>
</dbReference>
<dbReference type="GO" id="GO:0016887">
    <property type="term" value="F:ATP hydrolysis activity"/>
    <property type="evidence" value="ECO:0007669"/>
    <property type="project" value="InterPro"/>
</dbReference>
<dbReference type="InterPro" id="IPR003439">
    <property type="entry name" value="ABC_transporter-like_ATP-bd"/>
</dbReference>
<keyword evidence="1" id="KW-0813">Transport</keyword>
<evidence type="ECO:0000313" key="5">
    <source>
        <dbReference type="EMBL" id="GJM61576.1"/>
    </source>
</evidence>
<dbReference type="PANTHER" id="PTHR42939">
    <property type="entry name" value="ABC TRANSPORTER ATP-BINDING PROTEIN ALBC-RELATED"/>
    <property type="match status" value="1"/>
</dbReference>
<dbReference type="InterPro" id="IPR027417">
    <property type="entry name" value="P-loop_NTPase"/>
</dbReference>
<dbReference type="SMART" id="SM00382">
    <property type="entry name" value="AAA"/>
    <property type="match status" value="1"/>
</dbReference>
<dbReference type="Pfam" id="PF00005">
    <property type="entry name" value="ABC_tran"/>
    <property type="match status" value="1"/>
</dbReference>
<dbReference type="PANTHER" id="PTHR42939:SF1">
    <property type="entry name" value="ABC TRANSPORTER ATP-BINDING PROTEIN ALBC-RELATED"/>
    <property type="match status" value="1"/>
</dbReference>
<evidence type="ECO:0000256" key="2">
    <source>
        <dbReference type="ARBA" id="ARBA00022741"/>
    </source>
</evidence>
<evidence type="ECO:0000256" key="1">
    <source>
        <dbReference type="ARBA" id="ARBA00022448"/>
    </source>
</evidence>
<keyword evidence="6" id="KW-1185">Reference proteome</keyword>
<comment type="caution">
    <text evidence="5">The sequence shown here is derived from an EMBL/GenBank/DDBJ whole genome shotgun (WGS) entry which is preliminary data.</text>
</comment>
<dbReference type="GO" id="GO:0005524">
    <property type="term" value="F:ATP binding"/>
    <property type="evidence" value="ECO:0007669"/>
    <property type="project" value="UniProtKB-KW"/>
</dbReference>
<dbReference type="Gene3D" id="3.40.50.300">
    <property type="entry name" value="P-loop containing nucleotide triphosphate hydrolases"/>
    <property type="match status" value="1"/>
</dbReference>
<evidence type="ECO:0000313" key="6">
    <source>
        <dbReference type="Proteomes" id="UP001310022"/>
    </source>
</evidence>
<name>A0AAN4VYU5_9BACT</name>
<evidence type="ECO:0000259" key="4">
    <source>
        <dbReference type="PROSITE" id="PS50893"/>
    </source>
</evidence>
<dbReference type="PROSITE" id="PS50893">
    <property type="entry name" value="ABC_TRANSPORTER_2"/>
    <property type="match status" value="1"/>
</dbReference>
<dbReference type="RefSeq" id="WP_338237103.1">
    <property type="nucleotide sequence ID" value="NZ_BQKE01000001.1"/>
</dbReference>
<dbReference type="CDD" id="cd03230">
    <property type="entry name" value="ABC_DR_subfamily_A"/>
    <property type="match status" value="1"/>
</dbReference>
<feature type="domain" description="ABC transporter" evidence="4">
    <location>
        <begin position="2"/>
        <end position="233"/>
    </location>
</feature>
<keyword evidence="2" id="KW-0547">Nucleotide-binding</keyword>
<dbReference type="InterPro" id="IPR051782">
    <property type="entry name" value="ABC_Transporter_VariousFunc"/>
</dbReference>
<dbReference type="SUPFAM" id="SSF52540">
    <property type="entry name" value="P-loop containing nucleoside triphosphate hydrolases"/>
    <property type="match status" value="1"/>
</dbReference>
<keyword evidence="3" id="KW-0067">ATP-binding</keyword>
<dbReference type="AlphaFoldDB" id="A0AAN4VYU5"/>
<gene>
    <name evidence="5" type="ORF">PEDI_21280</name>
</gene>
<dbReference type="InterPro" id="IPR003593">
    <property type="entry name" value="AAA+_ATPase"/>
</dbReference>
<accession>A0AAN4VYU5</accession>
<evidence type="ECO:0000256" key="3">
    <source>
        <dbReference type="ARBA" id="ARBA00022840"/>
    </source>
</evidence>